<proteinExistence type="predicted"/>
<evidence type="ECO:0000313" key="1">
    <source>
        <dbReference type="EMBL" id="ARF07971.1"/>
    </source>
</evidence>
<reference evidence="1" key="1">
    <citation type="journal article" date="2017" name="Science">
        <title>Giant viruses with an expanded complement of translation system components.</title>
        <authorList>
            <person name="Schulz F."/>
            <person name="Yutin N."/>
            <person name="Ivanova N.N."/>
            <person name="Ortega D.R."/>
            <person name="Lee T.K."/>
            <person name="Vierheilig J."/>
            <person name="Daims H."/>
            <person name="Horn M."/>
            <person name="Wagner M."/>
            <person name="Jensen G.J."/>
            <person name="Kyrpides N.C."/>
            <person name="Koonin E.V."/>
            <person name="Woyke T."/>
        </authorList>
    </citation>
    <scope>NUCLEOTIDE SEQUENCE</scope>
    <source>
        <strain evidence="1">CTV1</strain>
    </source>
</reference>
<gene>
    <name evidence="1" type="ORF">Catovirus_1_21</name>
</gene>
<sequence length="43" mass="4996">MCINSTKLLHKQILAKLNINRITIIKNKMAKYNCSTKLIYKTS</sequence>
<protein>
    <submittedName>
        <fullName evidence="1">Uncharacterized protein</fullName>
    </submittedName>
</protein>
<accession>A0A1V0S8E5</accession>
<organism evidence="1">
    <name type="scientific">Catovirus CTV1</name>
    <dbReference type="NCBI Taxonomy" id="1977631"/>
    <lineage>
        <taxon>Viruses</taxon>
        <taxon>Varidnaviria</taxon>
        <taxon>Bamfordvirae</taxon>
        <taxon>Nucleocytoviricota</taxon>
        <taxon>Megaviricetes</taxon>
        <taxon>Imitervirales</taxon>
        <taxon>Mimiviridae</taxon>
        <taxon>Klosneuvirinae</taxon>
        <taxon>Catovirus</taxon>
    </lineage>
</organism>
<dbReference type="EMBL" id="KY684083">
    <property type="protein sequence ID" value="ARF07971.1"/>
    <property type="molecule type" value="Genomic_DNA"/>
</dbReference>
<name>A0A1V0S8E5_9VIRU</name>